<dbReference type="InterPro" id="IPR006630">
    <property type="entry name" value="La_HTH"/>
</dbReference>
<dbReference type="Pfam" id="PF05383">
    <property type="entry name" value="La"/>
    <property type="match status" value="1"/>
</dbReference>
<dbReference type="SMART" id="SM00715">
    <property type="entry name" value="LA"/>
    <property type="match status" value="1"/>
</dbReference>
<evidence type="ECO:0000256" key="4">
    <source>
        <dbReference type="PROSITE-ProRule" id="PRU00332"/>
    </source>
</evidence>
<dbReference type="InterPro" id="IPR036388">
    <property type="entry name" value="WH-like_DNA-bd_sf"/>
</dbReference>
<dbReference type="InterPro" id="IPR002344">
    <property type="entry name" value="Lupus_La"/>
</dbReference>
<dbReference type="PANTHER" id="PTHR22792:SF159">
    <property type="entry name" value="LA-RELATED PROTEIN 1B-RELATED"/>
    <property type="match status" value="1"/>
</dbReference>
<keyword evidence="6" id="KW-1133">Transmembrane helix</keyword>
<dbReference type="Gene3D" id="1.10.10.10">
    <property type="entry name" value="Winged helix-like DNA-binding domain superfamily/Winged helix DNA-binding domain"/>
    <property type="match status" value="1"/>
</dbReference>
<proteinExistence type="predicted"/>
<comment type="caution">
    <text evidence="9">The sequence shown here is derived from an EMBL/GenBank/DDBJ whole genome shotgun (WGS) entry which is preliminary data.</text>
</comment>
<evidence type="ECO:0000256" key="3">
    <source>
        <dbReference type="ARBA" id="ARBA00023242"/>
    </source>
</evidence>
<organism evidence="9 10">
    <name type="scientific">Brassica napus</name>
    <name type="common">Rape</name>
    <dbReference type="NCBI Taxonomy" id="3708"/>
    <lineage>
        <taxon>Eukaryota</taxon>
        <taxon>Viridiplantae</taxon>
        <taxon>Streptophyta</taxon>
        <taxon>Embryophyta</taxon>
        <taxon>Tracheophyta</taxon>
        <taxon>Spermatophyta</taxon>
        <taxon>Magnoliopsida</taxon>
        <taxon>eudicotyledons</taxon>
        <taxon>Gunneridae</taxon>
        <taxon>Pentapetalae</taxon>
        <taxon>rosids</taxon>
        <taxon>malvids</taxon>
        <taxon>Brassicales</taxon>
        <taxon>Brassicaceae</taxon>
        <taxon>Brassiceae</taxon>
        <taxon>Brassica</taxon>
    </lineage>
</organism>
<evidence type="ECO:0000256" key="5">
    <source>
        <dbReference type="SAM" id="MobiDB-lite"/>
    </source>
</evidence>
<dbReference type="Gene3D" id="3.30.70.330">
    <property type="match status" value="1"/>
</dbReference>
<dbReference type="PRINTS" id="PR00302">
    <property type="entry name" value="LUPUSLA"/>
</dbReference>
<evidence type="ECO:0000259" key="7">
    <source>
        <dbReference type="PROSITE" id="PS50102"/>
    </source>
</evidence>
<comment type="subcellular location">
    <subcellularLocation>
        <location evidence="1">Nucleus</location>
    </subcellularLocation>
</comment>
<evidence type="ECO:0000313" key="9">
    <source>
        <dbReference type="EMBL" id="KAH0910163.1"/>
    </source>
</evidence>
<keyword evidence="2 4" id="KW-0694">RNA-binding</keyword>
<reference evidence="9 10" key="1">
    <citation type="submission" date="2021-05" db="EMBL/GenBank/DDBJ databases">
        <title>Genome Assembly of Synthetic Allotetraploid Brassica napus Reveals Homoeologous Exchanges between Subgenomes.</title>
        <authorList>
            <person name="Davis J.T."/>
        </authorList>
    </citation>
    <scope>NUCLEOTIDE SEQUENCE [LARGE SCALE GENOMIC DNA]</scope>
    <source>
        <strain evidence="10">cv. Da-Ae</strain>
        <tissue evidence="9">Seedling</tissue>
    </source>
</reference>
<name>A0ABQ8C0K6_BRANA</name>
<dbReference type="EMBL" id="JAGKQM010000009">
    <property type="protein sequence ID" value="KAH0910163.1"/>
    <property type="molecule type" value="Genomic_DNA"/>
</dbReference>
<feature type="compositionally biased region" description="Basic residues" evidence="5">
    <location>
        <begin position="446"/>
        <end position="456"/>
    </location>
</feature>
<dbReference type="CDD" id="cd08033">
    <property type="entry name" value="LARP_6"/>
    <property type="match status" value="1"/>
</dbReference>
<feature type="domain" description="RRM" evidence="7">
    <location>
        <begin position="255"/>
        <end position="377"/>
    </location>
</feature>
<dbReference type="InterPro" id="IPR034878">
    <property type="entry name" value="La-rel_plant_RRM"/>
</dbReference>
<evidence type="ECO:0000313" key="10">
    <source>
        <dbReference type="Proteomes" id="UP000824890"/>
    </source>
</evidence>
<dbReference type="InterPro" id="IPR000504">
    <property type="entry name" value="RRM_dom"/>
</dbReference>
<feature type="domain" description="HTH La-type RNA-binding" evidence="8">
    <location>
        <begin position="159"/>
        <end position="250"/>
    </location>
</feature>
<dbReference type="PROSITE" id="PS50102">
    <property type="entry name" value="RRM"/>
    <property type="match status" value="1"/>
</dbReference>
<evidence type="ECO:0000259" key="8">
    <source>
        <dbReference type="PROSITE" id="PS50961"/>
    </source>
</evidence>
<feature type="compositionally biased region" description="Low complexity" evidence="5">
    <location>
        <begin position="466"/>
        <end position="476"/>
    </location>
</feature>
<evidence type="ECO:0000256" key="2">
    <source>
        <dbReference type="ARBA" id="ARBA00022884"/>
    </source>
</evidence>
<gene>
    <name evidence="9" type="ORF">HID58_033484</name>
</gene>
<keyword evidence="3" id="KW-0539">Nucleus</keyword>
<dbReference type="CDD" id="cd12288">
    <property type="entry name" value="RRM_La_like_plant"/>
    <property type="match status" value="1"/>
</dbReference>
<keyword evidence="10" id="KW-1185">Reference proteome</keyword>
<dbReference type="PANTHER" id="PTHR22792">
    <property type="entry name" value="LUPUS LA PROTEIN-RELATED"/>
    <property type="match status" value="1"/>
</dbReference>
<keyword evidence="6" id="KW-0812">Transmembrane</keyword>
<feature type="region of interest" description="Disordered" evidence="5">
    <location>
        <begin position="381"/>
        <end position="522"/>
    </location>
</feature>
<dbReference type="InterPro" id="IPR035979">
    <property type="entry name" value="RBD_domain_sf"/>
</dbReference>
<accession>A0ABQ8C0K6</accession>
<evidence type="ECO:0000256" key="6">
    <source>
        <dbReference type="SAM" id="Phobius"/>
    </source>
</evidence>
<feature type="compositionally biased region" description="Basic and acidic residues" evidence="5">
    <location>
        <begin position="7"/>
        <end position="43"/>
    </location>
</feature>
<dbReference type="PROSITE" id="PS50961">
    <property type="entry name" value="HTH_LA"/>
    <property type="match status" value="1"/>
</dbReference>
<protein>
    <submittedName>
        <fullName evidence="9">Uncharacterized protein</fullName>
    </submittedName>
</protein>
<sequence length="522" mass="58044">MSITKLPFDRSGKVNNHLKTEEGGDASAEVRGRETQKGKREARRDSFFSLLRRSSSSLPLHSGTMESTEAPSVAVVKSQVVEDAIGSTADVSQPPSHEVDSLRVAGCSDGVVVVSEIPCLTPSDDDFDHGEDRDQDHGDNDDVVVVVPKEDELKQKIIRQAISFDLLSSFYYVEYYFSDENLPTDKFLLNAMKKNKKGFVPISTIATFHKMKKLTRDHALIVSALKESSFLVVSSDEKKVKRLSPLPEIRDPKIFTVLVENLPEDHTDENIRAIFGKAGRYALTFLACHIIAIAFGYIIYTYYSLKQNSNCSIKSVSICDPNAVEESEKGCKKDKFIRTRLHAFVEYESVEAAEKAAATLNNEQDWRNGLRVKLLEQTGKFAQRRPGRKEVDTVKDNTGQVHDQIGGEENKKSNEHQHHRHHHSDTPADNIVLLNHFQDSGDKNGNKTKSRGRGRRQNNQGGNGHGSSPSTSSSLHHNYHHHHVEVSKPPPGPRMPDGTRGFTLGRGKPLPAPTSAQTSHEA</sequence>
<dbReference type="InterPro" id="IPR045180">
    <property type="entry name" value="La_dom_prot"/>
</dbReference>
<dbReference type="Proteomes" id="UP000824890">
    <property type="component" value="Unassembled WGS sequence"/>
</dbReference>
<dbReference type="SUPFAM" id="SSF46785">
    <property type="entry name" value="Winged helix' DNA-binding domain"/>
    <property type="match status" value="1"/>
</dbReference>
<feature type="transmembrane region" description="Helical" evidence="6">
    <location>
        <begin position="281"/>
        <end position="303"/>
    </location>
</feature>
<dbReference type="InterPro" id="IPR036390">
    <property type="entry name" value="WH_DNA-bd_sf"/>
</dbReference>
<dbReference type="SUPFAM" id="SSF54928">
    <property type="entry name" value="RNA-binding domain, RBD"/>
    <property type="match status" value="1"/>
</dbReference>
<evidence type="ECO:0000256" key="1">
    <source>
        <dbReference type="ARBA" id="ARBA00004123"/>
    </source>
</evidence>
<keyword evidence="6" id="KW-0472">Membrane</keyword>
<feature type="region of interest" description="Disordered" evidence="5">
    <location>
        <begin position="1"/>
        <end position="43"/>
    </location>
</feature>
<dbReference type="InterPro" id="IPR012677">
    <property type="entry name" value="Nucleotide-bd_a/b_plait_sf"/>
</dbReference>